<accession>A0A814KUK8</accession>
<evidence type="ECO:0000313" key="3">
    <source>
        <dbReference type="Proteomes" id="UP000663891"/>
    </source>
</evidence>
<comment type="caution">
    <text evidence="1">The sequence shown here is derived from an EMBL/GenBank/DDBJ whole genome shotgun (WGS) entry which is preliminary data.</text>
</comment>
<dbReference type="AlphaFoldDB" id="A0A814KUK8"/>
<dbReference type="Proteomes" id="UP000663891">
    <property type="component" value="Unassembled WGS sequence"/>
</dbReference>
<evidence type="ECO:0000313" key="2">
    <source>
        <dbReference type="EMBL" id="CAF3479968.1"/>
    </source>
</evidence>
<gene>
    <name evidence="2" type="ORF">OKA104_LOCUS249</name>
    <name evidence="1" type="ORF">VCS650_LOCUS17597</name>
</gene>
<evidence type="ECO:0008006" key="4">
    <source>
        <dbReference type="Google" id="ProtNLM"/>
    </source>
</evidence>
<proteinExistence type="predicted"/>
<dbReference type="OrthoDB" id="2132071at2759"/>
<dbReference type="EMBL" id="CAJNON010000163">
    <property type="protein sequence ID" value="CAF1054611.1"/>
    <property type="molecule type" value="Genomic_DNA"/>
</dbReference>
<sequence length="352" mass="39666">MNGLIGVAYLPHGTMTLDPNRDDLPNGAQSLHESCMKISEKIAELNPDVIILLTPHGINLHQALNVYQPNISNSKASGNAEWNNQWTDYSVDVNLDGDISQDLYLYLKQRLPRVEGMLAFGGLSVPLRWGEVVPLYFALHQLALQKQSNTIPLKHISIQSQPKIVIIAQPAKGTTNEEKESYRIEQRSILVEFGRLLRSWCNESSYRILLVISGDQAHTHEWSSQLPLIYQPDPTCFSIFPQSGTESAKLFDEFIQDWITGKRSQSENKLYCLDDKILINQAGNIEKFALSCGYTGSLTMQGVMENELIQNQVDPVSEPIHPSANWLLTNFMSCHPTYYGMMAALYIRNVVK</sequence>
<organism evidence="1 3">
    <name type="scientific">Adineta steineri</name>
    <dbReference type="NCBI Taxonomy" id="433720"/>
    <lineage>
        <taxon>Eukaryota</taxon>
        <taxon>Metazoa</taxon>
        <taxon>Spiralia</taxon>
        <taxon>Gnathifera</taxon>
        <taxon>Rotifera</taxon>
        <taxon>Eurotatoria</taxon>
        <taxon>Bdelloidea</taxon>
        <taxon>Adinetida</taxon>
        <taxon>Adinetidae</taxon>
        <taxon>Adineta</taxon>
    </lineage>
</organism>
<dbReference type="Gene3D" id="3.40.830.10">
    <property type="entry name" value="LigB-like"/>
    <property type="match status" value="1"/>
</dbReference>
<dbReference type="Proteomes" id="UP000663881">
    <property type="component" value="Unassembled WGS sequence"/>
</dbReference>
<name>A0A814KUK8_9BILA</name>
<dbReference type="EMBL" id="CAJOAY010000005">
    <property type="protein sequence ID" value="CAF3479968.1"/>
    <property type="molecule type" value="Genomic_DNA"/>
</dbReference>
<evidence type="ECO:0000313" key="1">
    <source>
        <dbReference type="EMBL" id="CAF1054611.1"/>
    </source>
</evidence>
<reference evidence="1" key="1">
    <citation type="submission" date="2021-02" db="EMBL/GenBank/DDBJ databases">
        <authorList>
            <person name="Nowell W R."/>
        </authorList>
    </citation>
    <scope>NUCLEOTIDE SEQUENCE</scope>
</reference>
<protein>
    <recommendedName>
        <fullName evidence="4">Extradiol ring-cleavage dioxygenase class III enzyme subunit B domain-containing protein</fullName>
    </recommendedName>
</protein>